<feature type="domain" description="Phage shock protein PspC N-terminal" evidence="7">
    <location>
        <begin position="3"/>
        <end position="59"/>
    </location>
</feature>
<organism evidence="8 9">
    <name type="scientific">Clostridium rhizosphaerae</name>
    <dbReference type="NCBI Taxonomy" id="2803861"/>
    <lineage>
        <taxon>Bacteria</taxon>
        <taxon>Bacillati</taxon>
        <taxon>Bacillota</taxon>
        <taxon>Clostridia</taxon>
        <taxon>Eubacteriales</taxon>
        <taxon>Clostridiaceae</taxon>
        <taxon>Clostridium</taxon>
    </lineage>
</organism>
<gene>
    <name evidence="8" type="ORF">JK636_07555</name>
</gene>
<evidence type="ECO:0000256" key="1">
    <source>
        <dbReference type="ARBA" id="ARBA00004162"/>
    </source>
</evidence>
<evidence type="ECO:0000259" key="7">
    <source>
        <dbReference type="Pfam" id="PF04024"/>
    </source>
</evidence>
<dbReference type="InterPro" id="IPR007168">
    <property type="entry name" value="Phageshock_PspC_N"/>
</dbReference>
<dbReference type="Proteomes" id="UP000632377">
    <property type="component" value="Unassembled WGS sequence"/>
</dbReference>
<evidence type="ECO:0000256" key="3">
    <source>
        <dbReference type="ARBA" id="ARBA00022692"/>
    </source>
</evidence>
<sequence>MEKKLYRSNSNRMIAGVCSGLAEYLDFDASIIRILWALSVLLLGTGLLIYIVCAIIIPNKPY</sequence>
<dbReference type="RefSeq" id="WP_202748210.1">
    <property type="nucleotide sequence ID" value="NZ_JAESWC010000002.1"/>
</dbReference>
<protein>
    <submittedName>
        <fullName evidence="8">PspC domain-containing protein</fullName>
    </submittedName>
</protein>
<evidence type="ECO:0000313" key="9">
    <source>
        <dbReference type="Proteomes" id="UP000632377"/>
    </source>
</evidence>
<evidence type="ECO:0000256" key="6">
    <source>
        <dbReference type="SAM" id="Phobius"/>
    </source>
</evidence>
<comment type="caution">
    <text evidence="8">The sequence shown here is derived from an EMBL/GenBank/DDBJ whole genome shotgun (WGS) entry which is preliminary data.</text>
</comment>
<feature type="transmembrane region" description="Helical" evidence="6">
    <location>
        <begin position="34"/>
        <end position="57"/>
    </location>
</feature>
<dbReference type="PANTHER" id="PTHR33885">
    <property type="entry name" value="PHAGE SHOCK PROTEIN C"/>
    <property type="match status" value="1"/>
</dbReference>
<comment type="subcellular location">
    <subcellularLocation>
        <location evidence="1">Cell membrane</location>
        <topology evidence="1">Single-pass membrane protein</topology>
    </subcellularLocation>
</comment>
<dbReference type="PANTHER" id="PTHR33885:SF3">
    <property type="entry name" value="PHAGE SHOCK PROTEIN C"/>
    <property type="match status" value="1"/>
</dbReference>
<reference evidence="8 9" key="1">
    <citation type="submission" date="2021-01" db="EMBL/GenBank/DDBJ databases">
        <title>Genome public.</title>
        <authorList>
            <person name="Liu C."/>
            <person name="Sun Q."/>
        </authorList>
    </citation>
    <scope>NUCLEOTIDE SEQUENCE [LARGE SCALE GENOMIC DNA]</scope>
    <source>
        <strain evidence="8 9">YIM B02515</strain>
    </source>
</reference>
<dbReference type="EMBL" id="JAESWC010000002">
    <property type="protein sequence ID" value="MBL4935612.1"/>
    <property type="molecule type" value="Genomic_DNA"/>
</dbReference>
<dbReference type="Pfam" id="PF04024">
    <property type="entry name" value="PspC"/>
    <property type="match status" value="1"/>
</dbReference>
<name>A0ABS1T8F3_9CLOT</name>
<evidence type="ECO:0000313" key="8">
    <source>
        <dbReference type="EMBL" id="MBL4935612.1"/>
    </source>
</evidence>
<proteinExistence type="predicted"/>
<evidence type="ECO:0000256" key="2">
    <source>
        <dbReference type="ARBA" id="ARBA00022475"/>
    </source>
</evidence>
<keyword evidence="2" id="KW-1003">Cell membrane</keyword>
<keyword evidence="9" id="KW-1185">Reference proteome</keyword>
<keyword evidence="5 6" id="KW-0472">Membrane</keyword>
<evidence type="ECO:0000256" key="5">
    <source>
        <dbReference type="ARBA" id="ARBA00023136"/>
    </source>
</evidence>
<keyword evidence="4 6" id="KW-1133">Transmembrane helix</keyword>
<accession>A0ABS1T8F3</accession>
<evidence type="ECO:0000256" key="4">
    <source>
        <dbReference type="ARBA" id="ARBA00022989"/>
    </source>
</evidence>
<dbReference type="InterPro" id="IPR052027">
    <property type="entry name" value="PspC"/>
</dbReference>
<keyword evidence="3 6" id="KW-0812">Transmembrane</keyword>